<sequence length="180" mass="19436">MFVKQVCSNPCFVRGLNRMSATATKKGSTTARNLYVMACETNSRRHVAASAMFAGITDPMLGARFMAVEAERMRHCTTFTEPVTATPMNGGDGSASGALTCSGEEDDSEGTERSRVANSGPSGKQSASDPLGDQNKDNANIEPRPKEPLVNGANEHGYFYDKHEPTMFGDWSHMGRVTDF</sequence>
<comment type="similarity">
    <text evidence="1">Belongs to the SDHAF4 family.</text>
</comment>
<name>A0A9W5T9I9_BABOV</name>
<evidence type="ECO:0008006" key="5">
    <source>
        <dbReference type="Google" id="ProtNLM"/>
    </source>
</evidence>
<gene>
    <name evidence="3" type="ORF">BaOVIS_011420</name>
</gene>
<evidence type="ECO:0000313" key="3">
    <source>
        <dbReference type="EMBL" id="GFE53738.1"/>
    </source>
</evidence>
<accession>A0A9W5T9I9</accession>
<organism evidence="3 4">
    <name type="scientific">Babesia ovis</name>
    <dbReference type="NCBI Taxonomy" id="5869"/>
    <lineage>
        <taxon>Eukaryota</taxon>
        <taxon>Sar</taxon>
        <taxon>Alveolata</taxon>
        <taxon>Apicomplexa</taxon>
        <taxon>Aconoidasida</taxon>
        <taxon>Piroplasmida</taxon>
        <taxon>Babesiidae</taxon>
        <taxon>Babesia</taxon>
    </lineage>
</organism>
<dbReference type="EMBL" id="BLIY01000007">
    <property type="protein sequence ID" value="GFE53738.1"/>
    <property type="molecule type" value="Genomic_DNA"/>
</dbReference>
<evidence type="ECO:0000313" key="4">
    <source>
        <dbReference type="Proteomes" id="UP001057455"/>
    </source>
</evidence>
<dbReference type="InterPro" id="IPR012875">
    <property type="entry name" value="SDHF4"/>
</dbReference>
<feature type="compositionally biased region" description="Polar residues" evidence="2">
    <location>
        <begin position="116"/>
        <end position="128"/>
    </location>
</feature>
<evidence type="ECO:0000256" key="2">
    <source>
        <dbReference type="SAM" id="MobiDB-lite"/>
    </source>
</evidence>
<proteinExistence type="inferred from homology"/>
<feature type="region of interest" description="Disordered" evidence="2">
    <location>
        <begin position="80"/>
        <end position="157"/>
    </location>
</feature>
<evidence type="ECO:0000256" key="1">
    <source>
        <dbReference type="ARBA" id="ARBA00005701"/>
    </source>
</evidence>
<dbReference type="AlphaFoldDB" id="A0A9W5T9I9"/>
<protein>
    <recommendedName>
        <fullName evidence="5">Succinate dehydrogenase assembly factor 4, mitochondrial</fullName>
    </recommendedName>
</protein>
<dbReference type="Pfam" id="PF07896">
    <property type="entry name" value="DUF1674"/>
    <property type="match status" value="1"/>
</dbReference>
<dbReference type="Proteomes" id="UP001057455">
    <property type="component" value="Unassembled WGS sequence"/>
</dbReference>
<keyword evidence="4" id="KW-1185">Reference proteome</keyword>
<dbReference type="OrthoDB" id="366235at2759"/>
<comment type="caution">
    <text evidence="3">The sequence shown here is derived from an EMBL/GenBank/DDBJ whole genome shotgun (WGS) entry which is preliminary data.</text>
</comment>
<reference evidence="3" key="1">
    <citation type="submission" date="2019-12" db="EMBL/GenBank/DDBJ databases">
        <title>Genome sequence of Babesia ovis.</title>
        <authorList>
            <person name="Yamagishi J."/>
            <person name="Sevinc F."/>
            <person name="Xuan X."/>
        </authorList>
    </citation>
    <scope>NUCLEOTIDE SEQUENCE</scope>
    <source>
        <strain evidence="3">Selcuk</strain>
    </source>
</reference>